<sequence length="310" mass="33868">MGKKVAVIIFFLCWWLTAVAQQPPTRYIMPGQQVKLTAATSDALHYRWYRDGIPVSGAAGKEYITSTPGRYTVEAYNGDGCMSDRSDPVIIAEITGPGPDADMQIIKTADNGNVRVNSTFNYYLTVVNKGPASASGIVVTDKLPRHVAYDGLFGPTVGAAVYQASEHTILWNIDALKTGATASLTIKVKVLEGGQINNTATVTAHENDDQLQNNSSTHQLKVLALHIPNAITPNGDGVNEVFVISGLEAYPVNELTILNRWGNHVFEQKGYTQNWSGKGLNAGTYFYLLRVKDETGQWQEFKGYITLLKP</sequence>
<feature type="chain" id="PRO_5045440639" evidence="1">
    <location>
        <begin position="21"/>
        <end position="310"/>
    </location>
</feature>
<keyword evidence="1" id="KW-0732">Signal</keyword>
<reference evidence="3 4" key="1">
    <citation type="submission" date="2020-09" db="EMBL/GenBank/DDBJ databases">
        <title>Genome sequences of type strains of Chitinophaga qingshengii and Chitinophaga varians.</title>
        <authorList>
            <person name="Kittiwongwattana C."/>
        </authorList>
    </citation>
    <scope>NUCLEOTIDE SEQUENCE [LARGE SCALE GENOMIC DNA]</scope>
    <source>
        <strain evidence="3 4">JCM 30026</strain>
    </source>
</reference>
<evidence type="ECO:0000313" key="4">
    <source>
        <dbReference type="Proteomes" id="UP000659124"/>
    </source>
</evidence>
<name>A0ABR7TXB7_9BACT</name>
<dbReference type="NCBIfam" id="TIGR04131">
    <property type="entry name" value="Bac_Flav_CTERM"/>
    <property type="match status" value="1"/>
</dbReference>
<keyword evidence="4" id="KW-1185">Reference proteome</keyword>
<evidence type="ECO:0000259" key="2">
    <source>
        <dbReference type="Pfam" id="PF01345"/>
    </source>
</evidence>
<comment type="caution">
    <text evidence="3">The sequence shown here is derived from an EMBL/GenBank/DDBJ whole genome shotgun (WGS) entry which is preliminary data.</text>
</comment>
<feature type="domain" description="DUF11" evidence="2">
    <location>
        <begin position="102"/>
        <end position="218"/>
    </location>
</feature>
<evidence type="ECO:0000313" key="3">
    <source>
        <dbReference type="EMBL" id="MBC9934046.1"/>
    </source>
</evidence>
<dbReference type="PANTHER" id="PTHR34819:SF3">
    <property type="entry name" value="CELL SURFACE PROTEIN"/>
    <property type="match status" value="1"/>
</dbReference>
<dbReference type="Pfam" id="PF01345">
    <property type="entry name" value="DUF11"/>
    <property type="match status" value="1"/>
</dbReference>
<dbReference type="InterPro" id="IPR001434">
    <property type="entry name" value="OmcB-like_DUF11"/>
</dbReference>
<dbReference type="Gene3D" id="2.60.40.1170">
    <property type="entry name" value="Mu homology domain, subdomain B"/>
    <property type="match status" value="1"/>
</dbReference>
<dbReference type="Proteomes" id="UP000659124">
    <property type="component" value="Unassembled WGS sequence"/>
</dbReference>
<dbReference type="SUPFAM" id="SSF48726">
    <property type="entry name" value="Immunoglobulin"/>
    <property type="match status" value="1"/>
</dbReference>
<dbReference type="EMBL" id="JACVFC010000004">
    <property type="protein sequence ID" value="MBC9934046.1"/>
    <property type="molecule type" value="Genomic_DNA"/>
</dbReference>
<dbReference type="InterPro" id="IPR013783">
    <property type="entry name" value="Ig-like_fold"/>
</dbReference>
<protein>
    <submittedName>
        <fullName evidence="3">Gliding motility-associated C-terminal domain-containing protein</fullName>
    </submittedName>
</protein>
<dbReference type="Pfam" id="PF13585">
    <property type="entry name" value="CHU_C"/>
    <property type="match status" value="1"/>
</dbReference>
<dbReference type="PANTHER" id="PTHR34819">
    <property type="entry name" value="LARGE CYSTEINE-RICH PERIPLASMIC PROTEIN OMCB"/>
    <property type="match status" value="1"/>
</dbReference>
<dbReference type="InterPro" id="IPR036179">
    <property type="entry name" value="Ig-like_dom_sf"/>
</dbReference>
<dbReference type="Gene3D" id="2.60.40.10">
    <property type="entry name" value="Immunoglobulins"/>
    <property type="match status" value="1"/>
</dbReference>
<proteinExistence type="predicted"/>
<accession>A0ABR7TXB7</accession>
<feature type="signal peptide" evidence="1">
    <location>
        <begin position="1"/>
        <end position="20"/>
    </location>
</feature>
<dbReference type="RefSeq" id="WP_188091142.1">
    <property type="nucleotide sequence ID" value="NZ_JACVFC010000004.1"/>
</dbReference>
<dbReference type="NCBIfam" id="TIGR01451">
    <property type="entry name" value="B_ant_repeat"/>
    <property type="match status" value="1"/>
</dbReference>
<dbReference type="InterPro" id="IPR047589">
    <property type="entry name" value="DUF11_rpt"/>
</dbReference>
<evidence type="ECO:0000256" key="1">
    <source>
        <dbReference type="SAM" id="SignalP"/>
    </source>
</evidence>
<organism evidence="3 4">
    <name type="scientific">Chitinophaga qingshengii</name>
    <dbReference type="NCBI Taxonomy" id="1569794"/>
    <lineage>
        <taxon>Bacteria</taxon>
        <taxon>Pseudomonadati</taxon>
        <taxon>Bacteroidota</taxon>
        <taxon>Chitinophagia</taxon>
        <taxon>Chitinophagales</taxon>
        <taxon>Chitinophagaceae</taxon>
        <taxon>Chitinophaga</taxon>
    </lineage>
</organism>
<dbReference type="InterPro" id="IPR026341">
    <property type="entry name" value="T9SS_type_B"/>
</dbReference>
<gene>
    <name evidence="3" type="ORF">ICL07_26900</name>
</gene>
<dbReference type="InterPro" id="IPR051172">
    <property type="entry name" value="Chlamydia_OmcB"/>
</dbReference>